<evidence type="ECO:0000313" key="2">
    <source>
        <dbReference type="Proteomes" id="UP000198323"/>
    </source>
</evidence>
<evidence type="ECO:0000313" key="1">
    <source>
        <dbReference type="EMBL" id="OXB62253.1"/>
    </source>
</evidence>
<comment type="caution">
    <text evidence="1">The sequence shown here is derived from an EMBL/GenBank/DDBJ whole genome shotgun (WGS) entry which is preliminary data.</text>
</comment>
<accession>A0A226N3T7</accession>
<keyword evidence="2" id="KW-1185">Reference proteome</keyword>
<dbReference type="Proteomes" id="UP000198323">
    <property type="component" value="Unassembled WGS sequence"/>
</dbReference>
<dbReference type="STRING" id="9009.A0A226N3T7"/>
<dbReference type="EMBL" id="MCFN01000225">
    <property type="protein sequence ID" value="OXB62253.1"/>
    <property type="molecule type" value="Genomic_DNA"/>
</dbReference>
<dbReference type="AlphaFoldDB" id="A0A226N3T7"/>
<proteinExistence type="predicted"/>
<sequence length="106" mass="12064">TRDDFLGQVDIPLYQLPTENPSMERPYTFRDFVLHPRSLGGFYWTNRMLLTSHSSSSRNLLHCLQAGKKDKTSLAGPIMSIMNSEEHSGKDQLLSMSFDLEIQALC</sequence>
<organism evidence="1 2">
    <name type="scientific">Callipepla squamata</name>
    <name type="common">Scaled quail</name>
    <dbReference type="NCBI Taxonomy" id="9009"/>
    <lineage>
        <taxon>Eukaryota</taxon>
        <taxon>Metazoa</taxon>
        <taxon>Chordata</taxon>
        <taxon>Craniata</taxon>
        <taxon>Vertebrata</taxon>
        <taxon>Euteleostomi</taxon>
        <taxon>Archelosauria</taxon>
        <taxon>Archosauria</taxon>
        <taxon>Dinosauria</taxon>
        <taxon>Saurischia</taxon>
        <taxon>Theropoda</taxon>
        <taxon>Coelurosauria</taxon>
        <taxon>Aves</taxon>
        <taxon>Neognathae</taxon>
        <taxon>Galloanserae</taxon>
        <taxon>Galliformes</taxon>
        <taxon>Odontophoridae</taxon>
        <taxon>Callipepla</taxon>
    </lineage>
</organism>
<dbReference type="Gene3D" id="2.60.40.150">
    <property type="entry name" value="C2 domain"/>
    <property type="match status" value="1"/>
</dbReference>
<protein>
    <submittedName>
        <fullName evidence="1">Uncharacterized protein</fullName>
    </submittedName>
</protein>
<feature type="non-terminal residue" evidence="1">
    <location>
        <position position="1"/>
    </location>
</feature>
<name>A0A226N3T7_CALSU</name>
<reference evidence="1 2" key="1">
    <citation type="submission" date="2016-07" db="EMBL/GenBank/DDBJ databases">
        <title>Disparate Historic Effective Population Sizes Predicted by Modern Levels of Genome Diversity for the Scaled Quail (Callipepla squamata) and the Northern Bobwhite (Colinus virginianus): Inferences from First and Second Generation Draft Genome Assemblies for Sympatric New World Quail.</title>
        <authorList>
            <person name="Oldeschulte D.L."/>
            <person name="Halley Y.A."/>
            <person name="Bhattarai E.K."/>
            <person name="Brashear W.A."/>
            <person name="Hill J."/>
            <person name="Metz R.P."/>
            <person name="Johnson C.D."/>
            <person name="Rollins D."/>
            <person name="Peterson M.J."/>
            <person name="Bickhart D.M."/>
            <person name="Decker J.E."/>
            <person name="Seabury C.M."/>
        </authorList>
    </citation>
    <scope>NUCLEOTIDE SEQUENCE [LARGE SCALE GENOMIC DNA]</scope>
    <source>
        <strain evidence="1 2">Texas</strain>
        <tissue evidence="1">Leg muscle</tissue>
    </source>
</reference>
<gene>
    <name evidence="1" type="ORF">ASZ78_012060</name>
</gene>
<dbReference type="OrthoDB" id="423283at2759"/>
<dbReference type="InterPro" id="IPR035892">
    <property type="entry name" value="C2_domain_sf"/>
</dbReference>